<dbReference type="RefSeq" id="WP_266054109.1">
    <property type="nucleotide sequence ID" value="NZ_JAPFQO010000013.1"/>
</dbReference>
<keyword evidence="2" id="KW-0028">Amino-acid biosynthesis</keyword>
<proteinExistence type="inferred from homology"/>
<dbReference type="Gene3D" id="3.40.50.1370">
    <property type="entry name" value="Aspartate/ornithine carbamoyltransferase"/>
    <property type="match status" value="2"/>
</dbReference>
<comment type="subunit">
    <text evidence="2">Homotrimer.</text>
</comment>
<evidence type="ECO:0000259" key="4">
    <source>
        <dbReference type="Pfam" id="PF02729"/>
    </source>
</evidence>
<keyword evidence="1 2" id="KW-0808">Transferase</keyword>
<feature type="binding site" description="in other chain" evidence="2">
    <location>
        <begin position="47"/>
        <end position="50"/>
    </location>
    <ligand>
        <name>carbamoyl phosphate</name>
        <dbReference type="ChEBI" id="CHEBI:58228"/>
        <note>ligand shared between two neighboring subunits</note>
    </ligand>
</feature>
<accession>A0ABT3RJK7</accession>
<feature type="domain" description="Aspartate/ornithine carbamoyltransferase carbamoyl-P binding" evidence="4">
    <location>
        <begin position="8"/>
        <end position="160"/>
    </location>
</feature>
<gene>
    <name evidence="2" type="primary">argF'</name>
    <name evidence="5" type="ORF">OO017_18095</name>
</gene>
<feature type="binding site" evidence="2">
    <location>
        <position position="142"/>
    </location>
    <ligand>
        <name>N(2)-succinyl-L-ornithine</name>
        <dbReference type="ChEBI" id="CHEBI:58514"/>
    </ligand>
</feature>
<dbReference type="EC" id="2.1.3.11" evidence="2"/>
<dbReference type="InterPro" id="IPR036901">
    <property type="entry name" value="Asp/Orn_carbamoylTrfase_sf"/>
</dbReference>
<evidence type="ECO:0000256" key="1">
    <source>
        <dbReference type="ARBA" id="ARBA00022679"/>
    </source>
</evidence>
<name>A0ABT3RJK7_9BACT</name>
<organism evidence="5 6">
    <name type="scientific">Pontibacter anaerobius</name>
    <dbReference type="NCBI Taxonomy" id="2993940"/>
    <lineage>
        <taxon>Bacteria</taxon>
        <taxon>Pseudomonadati</taxon>
        <taxon>Bacteroidota</taxon>
        <taxon>Cytophagia</taxon>
        <taxon>Cytophagales</taxon>
        <taxon>Hymenobacteraceae</taxon>
        <taxon>Pontibacter</taxon>
    </lineage>
</organism>
<keyword evidence="6" id="KW-1185">Reference proteome</keyword>
<feature type="binding site" description="in other chain" evidence="2">
    <location>
        <position position="301"/>
    </location>
    <ligand>
        <name>carbamoyl phosphate</name>
        <dbReference type="ChEBI" id="CHEBI:58228"/>
        <note>ligand shared between two neighboring subunits</note>
    </ligand>
</feature>
<comment type="caution">
    <text evidence="5">The sequence shown here is derived from an EMBL/GenBank/DDBJ whole genome shotgun (WGS) entry which is preliminary data.</text>
</comment>
<feature type="binding site" evidence="2">
    <location>
        <position position="177"/>
    </location>
    <ligand>
        <name>N(2)-succinyl-L-ornithine</name>
        <dbReference type="ChEBI" id="CHEBI:58514"/>
    </ligand>
</feature>
<dbReference type="InterPro" id="IPR006132">
    <property type="entry name" value="Asp/Orn_carbamoyltranf_P-bd"/>
</dbReference>
<evidence type="ECO:0000313" key="5">
    <source>
        <dbReference type="EMBL" id="MCX2741874.1"/>
    </source>
</evidence>
<protein>
    <recommendedName>
        <fullName evidence="2">N-succinylornithine carbamoyltransferase</fullName>
        <ecNumber evidence="2">2.1.3.11</ecNumber>
    </recommendedName>
    <alternativeName>
        <fullName evidence="2">N-succinyl-L-ornithine transcarbamylase</fullName>
        <shortName evidence="2">SOTCase</shortName>
    </alternativeName>
</protein>
<keyword evidence="2" id="KW-0055">Arginine biosynthesis</keyword>
<dbReference type="Proteomes" id="UP001207228">
    <property type="component" value="Unassembled WGS sequence"/>
</dbReference>
<comment type="similarity">
    <text evidence="2">Belongs to the aspartate/ornithine carbamoyltransferase superfamily. SOTCase family.</text>
</comment>
<comment type="catalytic activity">
    <reaction evidence="2">
        <text>N(2)-succinyl-L-ornithine + carbamoyl phosphate = N(2)-succinyl-L-citrulline + phosphate + H(+)</text>
        <dbReference type="Rhea" id="RHEA:25884"/>
        <dbReference type="ChEBI" id="CHEBI:15378"/>
        <dbReference type="ChEBI" id="CHEBI:43474"/>
        <dbReference type="ChEBI" id="CHEBI:58228"/>
        <dbReference type="ChEBI" id="CHEBI:58514"/>
        <dbReference type="ChEBI" id="CHEBI:58862"/>
        <dbReference type="EC" id="2.1.3.11"/>
    </reaction>
</comment>
<reference evidence="5 6" key="1">
    <citation type="submission" date="2022-11" db="EMBL/GenBank/DDBJ databases">
        <title>The characterization of three novel Bacteroidetes species and genomic analysis of their roles in tidal elemental geochemical cycles.</title>
        <authorList>
            <person name="Ma K.-J."/>
        </authorList>
    </citation>
    <scope>NUCLEOTIDE SEQUENCE [LARGE SCALE GENOMIC DNA]</scope>
    <source>
        <strain evidence="5 6">M82</strain>
    </source>
</reference>
<dbReference type="PANTHER" id="PTHR45753:SF3">
    <property type="entry name" value="ORNITHINE TRANSCARBAMYLASE, MITOCHONDRIAL"/>
    <property type="match status" value="1"/>
</dbReference>
<dbReference type="InterPro" id="IPR043696">
    <property type="entry name" value="ArgF'-like"/>
</dbReference>
<comment type="function">
    <text evidence="2">Catalyzes the transfer of the carbamoyl group from carbamoyl phosphate to the delta-amino group of N(2)-succinyl-L-ornithine to produce N(2)-succinyl-L-citrulline. Is essential for arginine biosynthesis.</text>
</comment>
<feature type="binding site" evidence="2">
    <location>
        <position position="237"/>
    </location>
    <ligand>
        <name>N(2)-succinyl-L-ornithine</name>
        <dbReference type="ChEBI" id="CHEBI:58514"/>
    </ligand>
</feature>
<dbReference type="PRINTS" id="PR00101">
    <property type="entry name" value="ATCASE"/>
</dbReference>
<dbReference type="PANTHER" id="PTHR45753">
    <property type="entry name" value="ORNITHINE CARBAMOYLTRANSFERASE, MITOCHONDRIAL"/>
    <property type="match status" value="1"/>
</dbReference>
<feature type="binding site" description="in other chain" evidence="2">
    <location>
        <begin position="273"/>
        <end position="274"/>
    </location>
    <ligand>
        <name>carbamoyl phosphate</name>
        <dbReference type="ChEBI" id="CHEBI:58228"/>
        <note>ligand shared between two neighboring subunits</note>
    </ligand>
</feature>
<dbReference type="InterPro" id="IPR006131">
    <property type="entry name" value="Asp_carbamoyltransf_Asp/Orn-bd"/>
</dbReference>
<dbReference type="Pfam" id="PF02729">
    <property type="entry name" value="OTCace_N"/>
    <property type="match status" value="1"/>
</dbReference>
<evidence type="ECO:0000256" key="2">
    <source>
        <dbReference type="HAMAP-Rule" id="MF_02235"/>
    </source>
</evidence>
<dbReference type="SUPFAM" id="SSF53671">
    <property type="entry name" value="Aspartate/ornithine carbamoyltransferase"/>
    <property type="match status" value="1"/>
</dbReference>
<evidence type="ECO:0000259" key="3">
    <source>
        <dbReference type="Pfam" id="PF00185"/>
    </source>
</evidence>
<dbReference type="PRINTS" id="PR00100">
    <property type="entry name" value="AOTCASE"/>
</dbReference>
<feature type="binding site" evidence="2">
    <location>
        <position position="277"/>
    </location>
    <ligand>
        <name>N(2)-succinyl-L-ornithine</name>
        <dbReference type="ChEBI" id="CHEBI:58514"/>
    </ligand>
</feature>
<feature type="binding site" description="in other chain" evidence="2">
    <location>
        <position position="110"/>
    </location>
    <ligand>
        <name>carbamoyl phosphate</name>
        <dbReference type="ChEBI" id="CHEBI:58228"/>
        <note>ligand shared between two neighboring subunits</note>
    </ligand>
</feature>
<dbReference type="InterPro" id="IPR006130">
    <property type="entry name" value="Asp/Orn_carbamoylTrfase"/>
</dbReference>
<comment type="pathway">
    <text evidence="2">Amino-acid biosynthesis; L-arginine biosynthesis.</text>
</comment>
<feature type="binding site" description="in other chain" evidence="2">
    <location>
        <begin position="147"/>
        <end position="150"/>
    </location>
    <ligand>
        <name>carbamoyl phosphate</name>
        <dbReference type="ChEBI" id="CHEBI:58228"/>
        <note>ligand shared between two neighboring subunits</note>
    </ligand>
</feature>
<evidence type="ECO:0000313" key="6">
    <source>
        <dbReference type="Proteomes" id="UP001207228"/>
    </source>
</evidence>
<dbReference type="HAMAP" id="MF_02235">
    <property type="entry name" value="SOTCase"/>
    <property type="match status" value="1"/>
</dbReference>
<dbReference type="Pfam" id="PF00185">
    <property type="entry name" value="OTCace"/>
    <property type="match status" value="1"/>
</dbReference>
<feature type="binding site" evidence="2">
    <location>
        <position position="75"/>
    </location>
    <ligand>
        <name>carbamoyl phosphate</name>
        <dbReference type="ChEBI" id="CHEBI:58228"/>
        <note>ligand shared between two neighboring subunits</note>
    </ligand>
</feature>
<feature type="domain" description="Aspartate/ornithine carbamoyltransferase Asp/Orn-binding" evidence="3">
    <location>
        <begin position="185"/>
        <end position="310"/>
    </location>
</feature>
<dbReference type="EMBL" id="JAPFQO010000013">
    <property type="protein sequence ID" value="MCX2741874.1"/>
    <property type="molecule type" value="Genomic_DNA"/>
</dbReference>
<sequence>MRKYTSVHDVANLTQLVQEAEHLKANPYKYKSLGENKTLGLIFLNPSLRTRLSTQKAGQNLGMNVIVMNLDKEGWALETQEGAIMNGTTVEHIKEAAAVMGQYCDIIGIRSFPKLQNRDEDYNEELLNQFIKYTKKPIVSLESATRHPLQSLADLLTIKENVPGGKRPKVVLSWAPHIKPIPQCVANSFAEWMGQADVDLVITHPEGYELADEFTQNATVTTNQQEALAGADFIYVKNWSSYTDYGKVLTDGDGWMLTNEKLQGTNNAKVMHCLPVRRNVELSDEILDGENSLVLEQANNRTYAAQAVLKRMLEAL</sequence>